<protein>
    <submittedName>
        <fullName evidence="2">2-polyprenyl-6-methoxyphenol hydroxylase-like FAD-dependent oxidoreductase</fullName>
    </submittedName>
</protein>
<gene>
    <name evidence="2" type="ORF">CLV85_2234</name>
</gene>
<dbReference type="Proteomes" id="UP000231742">
    <property type="component" value="Unassembled WGS sequence"/>
</dbReference>
<keyword evidence="3" id="KW-1185">Reference proteome</keyword>
<dbReference type="RefSeq" id="WP_100389684.1">
    <property type="nucleotide sequence ID" value="NZ_BMZU01000003.1"/>
</dbReference>
<sequence>MCGAGISGLTVAGQLAERGWEVTLLEAAPERRTQGYMIDFFGPGYDAAEKMGILGRLRELSYSITEARFVRPNGRSQSLDYGVVAANEGGKLLSLMRQDLELTLFEALPESVEVRFGSAVVAVEDRTDYVTAVLADGTRISGDIVVAADGIHSAVRHSIFGDSAAFDRQLGMHTCAYTFDSPKLHAKLGETLVSTDELDRMVGLYGLHNGQVALFAAHRVDDTVLPANPREAIQAAYAGMGDDVAEALEKCPEPSKIYYDQVAQIELPVWSRGRVVFAGDACQAVSLLAGQGASLAIAGGLLLAEKLSGDLEPSAAFAEYEEEWMPVVADKQAAGRRAANGFLPHTTFQLWKRRVGLALLTAPVIGKFVTSAVTGTKALNQ</sequence>
<dbReference type="Gene3D" id="3.30.9.10">
    <property type="entry name" value="D-Amino Acid Oxidase, subunit A, domain 2"/>
    <property type="match status" value="1"/>
</dbReference>
<feature type="domain" description="FAD-binding" evidence="1">
    <location>
        <begin position="3"/>
        <end position="328"/>
    </location>
</feature>
<dbReference type="GO" id="GO:0071949">
    <property type="term" value="F:FAD binding"/>
    <property type="evidence" value="ECO:0007669"/>
    <property type="project" value="InterPro"/>
</dbReference>
<proteinExistence type="predicted"/>
<evidence type="ECO:0000313" key="2">
    <source>
        <dbReference type="EMBL" id="PJJ78656.1"/>
    </source>
</evidence>
<evidence type="ECO:0000259" key="1">
    <source>
        <dbReference type="Pfam" id="PF01494"/>
    </source>
</evidence>
<dbReference type="EMBL" id="PGFH01000002">
    <property type="protein sequence ID" value="PJJ78656.1"/>
    <property type="molecule type" value="Genomic_DNA"/>
</dbReference>
<dbReference type="SUPFAM" id="SSF51905">
    <property type="entry name" value="FAD/NAD(P)-binding domain"/>
    <property type="match status" value="1"/>
</dbReference>
<dbReference type="Gene3D" id="3.50.50.60">
    <property type="entry name" value="FAD/NAD(P)-binding domain"/>
    <property type="match status" value="1"/>
</dbReference>
<organism evidence="2 3">
    <name type="scientific">Salinibacterium amurskyense</name>
    <dbReference type="NCBI Taxonomy" id="205941"/>
    <lineage>
        <taxon>Bacteria</taxon>
        <taxon>Bacillati</taxon>
        <taxon>Actinomycetota</taxon>
        <taxon>Actinomycetes</taxon>
        <taxon>Micrococcales</taxon>
        <taxon>Microbacteriaceae</taxon>
        <taxon>Salinibacterium</taxon>
    </lineage>
</organism>
<dbReference type="OrthoDB" id="3356051at2"/>
<dbReference type="InterPro" id="IPR036188">
    <property type="entry name" value="FAD/NAD-bd_sf"/>
</dbReference>
<dbReference type="InterPro" id="IPR002938">
    <property type="entry name" value="FAD-bd"/>
</dbReference>
<dbReference type="Pfam" id="PF01494">
    <property type="entry name" value="FAD_binding_3"/>
    <property type="match status" value="1"/>
</dbReference>
<name>A0A2M9D394_9MICO</name>
<comment type="caution">
    <text evidence="2">The sequence shown here is derived from an EMBL/GenBank/DDBJ whole genome shotgun (WGS) entry which is preliminary data.</text>
</comment>
<evidence type="ECO:0000313" key="3">
    <source>
        <dbReference type="Proteomes" id="UP000231742"/>
    </source>
</evidence>
<reference evidence="2 3" key="1">
    <citation type="submission" date="2017-11" db="EMBL/GenBank/DDBJ databases">
        <title>Genomic Encyclopedia of Archaeal and Bacterial Type Strains, Phase II (KMG-II): From Individual Species to Whole Genera.</title>
        <authorList>
            <person name="Goeker M."/>
        </authorList>
    </citation>
    <scope>NUCLEOTIDE SEQUENCE [LARGE SCALE GENOMIC DNA]</scope>
    <source>
        <strain evidence="2 3">DSM 16400</strain>
    </source>
</reference>
<dbReference type="AlphaFoldDB" id="A0A2M9D394"/>
<dbReference type="PANTHER" id="PTHR46865">
    <property type="entry name" value="OXIDOREDUCTASE-RELATED"/>
    <property type="match status" value="1"/>
</dbReference>
<dbReference type="PANTHER" id="PTHR46865:SF8">
    <property type="entry name" value="POSSIBLE OXIDOREDUCTASE"/>
    <property type="match status" value="1"/>
</dbReference>
<dbReference type="InterPro" id="IPR051704">
    <property type="entry name" value="FAD_aromatic-hydroxylase"/>
</dbReference>
<accession>A0A2M9D394</accession>